<dbReference type="Proteomes" id="UP000195012">
    <property type="component" value="Unassembled WGS sequence"/>
</dbReference>
<name>A0A1Y3DX19_PLAKN</name>
<sequence>MAATQNDGELLQKWLQEQVNGLTTVQDAEQKAQEITEKLKEDFEEAWKKLRDSLTNSEASEITGFCDVPVARAVETAEKNGENQMRNEYVKDLCKGLMGIRYFMSGITELSGRSVKVETDLTEDKWFARCTVGMLALSDIYGDHCKLDKVIGYVSDNVEGNLRKHTKGGLGDWMIGKCEGKVDANALLMGRAILGDKIKDWATGNRGGPGNSPWRVKQLWSSKWRYVCPTTKGSSKITDEEKKDELNRNKDSMTKLMKLDTNSQNKNSIVPLSDVLIGESKDYSLDLGKLTKVFENAIQNNNTATADLAETIMKEITKASEDQLGKYYIIKTLKYSCINIIHY</sequence>
<comment type="caution">
    <text evidence="2">The sequence shown here is derived from an EMBL/GenBank/DDBJ whole genome shotgun (WGS) entry which is preliminary data.</text>
</comment>
<dbReference type="EMBL" id="NETL01000014">
    <property type="protein sequence ID" value="OTN68789.1"/>
    <property type="molecule type" value="Genomic_DNA"/>
</dbReference>
<feature type="domain" description="Schizont-infected cell agglutination extracellular alpha" evidence="1">
    <location>
        <begin position="9"/>
        <end position="201"/>
    </location>
</feature>
<dbReference type="AlphaFoldDB" id="A0A1Y3DX19"/>
<protein>
    <submittedName>
        <fullName evidence="2">SICAvar-type I</fullName>
    </submittedName>
</protein>
<dbReference type="InterPro" id="IPR024290">
    <property type="entry name" value="SICA_extracell_a"/>
</dbReference>
<dbReference type="VEuPathDB" id="PlasmoDB:PKNOH_S01008200"/>
<dbReference type="VEuPathDB" id="PlasmoDB:PKNOH_Ctg006800"/>
<evidence type="ECO:0000313" key="2">
    <source>
        <dbReference type="EMBL" id="OTN68789.1"/>
    </source>
</evidence>
<gene>
    <name evidence="2" type="ORF">PKNOH_Ctg006800</name>
</gene>
<accession>A0A1Y3DX19</accession>
<evidence type="ECO:0000259" key="1">
    <source>
        <dbReference type="Pfam" id="PF12887"/>
    </source>
</evidence>
<dbReference type="Pfam" id="PF12887">
    <property type="entry name" value="SICA_alpha"/>
    <property type="match status" value="1"/>
</dbReference>
<dbReference type="VEuPathDB" id="PlasmoDB:PKNH_0100100"/>
<proteinExistence type="predicted"/>
<reference evidence="2 3" key="1">
    <citation type="submission" date="2017-05" db="EMBL/GenBank/DDBJ databases">
        <title>PacBio assembly of a Plasmodium knowlesi genome sequence with Hi-C correction and manual annotation of the SICAvar gene family.</title>
        <authorList>
            <person name="Lapp S.A."/>
            <person name="Geraldo J.A."/>
            <person name="Chien J.-T."/>
            <person name="Ay F."/>
            <person name="Pakala S.B."/>
            <person name="Batugedara G."/>
            <person name="Humphrey J.C."/>
            <person name="Debarry J.D."/>
            <person name="Le Roch K.G."/>
            <person name="Galinski M.R."/>
            <person name="Kissinger J.C."/>
        </authorList>
    </citation>
    <scope>NUCLEOTIDE SEQUENCE [LARGE SCALE GENOMIC DNA]</scope>
    <source>
        <strain evidence="3">Malayan Strain Pk1 (A+)</strain>
    </source>
</reference>
<dbReference type="VEuPathDB" id="PlasmoDB:PKA1H_130030600"/>
<evidence type="ECO:0000313" key="3">
    <source>
        <dbReference type="Proteomes" id="UP000195012"/>
    </source>
</evidence>
<organism evidence="2 3">
    <name type="scientific">Plasmodium knowlesi</name>
    <dbReference type="NCBI Taxonomy" id="5850"/>
    <lineage>
        <taxon>Eukaryota</taxon>
        <taxon>Sar</taxon>
        <taxon>Alveolata</taxon>
        <taxon>Apicomplexa</taxon>
        <taxon>Aconoidasida</taxon>
        <taxon>Haemosporida</taxon>
        <taxon>Plasmodiidae</taxon>
        <taxon>Plasmodium</taxon>
        <taxon>Plasmodium (Plasmodium)</taxon>
    </lineage>
</organism>